<keyword evidence="3" id="KW-0520">NAD</keyword>
<name>A0A3B1BD59_9ZZZZ</name>
<dbReference type="Pfam" id="PF20463">
    <property type="entry name" value="PDH_C"/>
    <property type="match status" value="1"/>
</dbReference>
<dbReference type="GO" id="GO:0004665">
    <property type="term" value="F:prephenate dehydrogenase (NADP+) activity"/>
    <property type="evidence" value="ECO:0007669"/>
    <property type="project" value="InterPro"/>
</dbReference>
<proteinExistence type="predicted"/>
<sequence length="303" mass="32529">MSEAFRIKRLCLIGVGLIGGSLLRALRRAGVVDEIVGCGRSRESLENALKLGVIDRIEQDPAKAVLAADMVVLAVPLGAMQSIFSAIAPALATDAVLTDVGSAKGSVVKAAEQAFTELPSGFVPAHPIAGTEKSGVEASFAALFDGRRVILTPTLQSSPTAIGRTRAMWQACGAEVIEMDIAHHDEVLAATSHLPHMLAYSLVDMLARRDDSQEIFDYAASGFRDFTRIASSDPTMWHDIALANQDALAILLEQFSLDLQRLATAVREGDSDYLKTLFTRAKQARDEFQGRGARDEERGKPAP</sequence>
<dbReference type="InterPro" id="IPR008927">
    <property type="entry name" value="6-PGluconate_DH-like_C_sf"/>
</dbReference>
<evidence type="ECO:0000256" key="3">
    <source>
        <dbReference type="ARBA" id="ARBA00023027"/>
    </source>
</evidence>
<dbReference type="Gene3D" id="1.10.3660.10">
    <property type="entry name" value="6-phosphogluconate dehydrogenase C-terminal like domain"/>
    <property type="match status" value="1"/>
</dbReference>
<dbReference type="AlphaFoldDB" id="A0A3B1BD59"/>
<keyword evidence="2 7" id="KW-0560">Oxidoreductase</keyword>
<feature type="domain" description="Prephenate/arogenate dehydrogenase" evidence="6">
    <location>
        <begin position="8"/>
        <end position="296"/>
    </location>
</feature>
<dbReference type="InterPro" id="IPR036291">
    <property type="entry name" value="NAD(P)-bd_dom_sf"/>
</dbReference>
<evidence type="ECO:0000256" key="2">
    <source>
        <dbReference type="ARBA" id="ARBA00023002"/>
    </source>
</evidence>
<dbReference type="InterPro" id="IPR046825">
    <property type="entry name" value="PDH_C"/>
</dbReference>
<protein>
    <submittedName>
        <fullName evidence="7">Cyclohexadienyl dehydrogenase</fullName>
        <ecNumber evidence="7">1.3.1.12</ecNumber>
    </submittedName>
</protein>
<dbReference type="EC" id="1.3.1.12" evidence="7"/>
<dbReference type="FunFam" id="3.40.50.720:FF:000208">
    <property type="entry name" value="Prephenate dehydrogenase"/>
    <property type="match status" value="1"/>
</dbReference>
<dbReference type="EMBL" id="UOFZ01000028">
    <property type="protein sequence ID" value="VAX12291.1"/>
    <property type="molecule type" value="Genomic_DNA"/>
</dbReference>
<gene>
    <name evidence="7" type="ORF">MNBD_GAMMA24-469</name>
</gene>
<comment type="pathway">
    <text evidence="5">Amino-acid biosynthesis.</text>
</comment>
<keyword evidence="4" id="KW-0057">Aromatic amino acid biosynthesis</keyword>
<dbReference type="FunFam" id="1.10.3660.10:FF:000003">
    <property type="entry name" value="Prephenate dehydrogenase"/>
    <property type="match status" value="1"/>
</dbReference>
<evidence type="ECO:0000256" key="1">
    <source>
        <dbReference type="ARBA" id="ARBA00022605"/>
    </source>
</evidence>
<keyword evidence="1" id="KW-0028">Amino-acid biosynthesis</keyword>
<dbReference type="InterPro" id="IPR003099">
    <property type="entry name" value="Prephen_DH"/>
</dbReference>
<evidence type="ECO:0000259" key="6">
    <source>
        <dbReference type="PROSITE" id="PS51176"/>
    </source>
</evidence>
<organism evidence="7">
    <name type="scientific">hydrothermal vent metagenome</name>
    <dbReference type="NCBI Taxonomy" id="652676"/>
    <lineage>
        <taxon>unclassified sequences</taxon>
        <taxon>metagenomes</taxon>
        <taxon>ecological metagenomes</taxon>
    </lineage>
</organism>
<dbReference type="GO" id="GO:0006571">
    <property type="term" value="P:tyrosine biosynthetic process"/>
    <property type="evidence" value="ECO:0007669"/>
    <property type="project" value="InterPro"/>
</dbReference>
<dbReference type="SUPFAM" id="SSF51735">
    <property type="entry name" value="NAD(P)-binding Rossmann-fold domains"/>
    <property type="match status" value="1"/>
</dbReference>
<dbReference type="Gene3D" id="3.40.50.720">
    <property type="entry name" value="NAD(P)-binding Rossmann-like Domain"/>
    <property type="match status" value="1"/>
</dbReference>
<dbReference type="GO" id="GO:0070403">
    <property type="term" value="F:NAD+ binding"/>
    <property type="evidence" value="ECO:0007669"/>
    <property type="project" value="InterPro"/>
</dbReference>
<dbReference type="InterPro" id="IPR050812">
    <property type="entry name" value="Preph/Arog_dehydrog"/>
</dbReference>
<dbReference type="PANTHER" id="PTHR21363">
    <property type="entry name" value="PREPHENATE DEHYDROGENASE"/>
    <property type="match status" value="1"/>
</dbReference>
<dbReference type="GO" id="GO:0008977">
    <property type="term" value="F:prephenate dehydrogenase (NAD+) activity"/>
    <property type="evidence" value="ECO:0007669"/>
    <property type="project" value="UniProtKB-EC"/>
</dbReference>
<dbReference type="Pfam" id="PF02153">
    <property type="entry name" value="PDH_N"/>
    <property type="match status" value="1"/>
</dbReference>
<accession>A0A3B1BD59</accession>
<dbReference type="SUPFAM" id="SSF48179">
    <property type="entry name" value="6-phosphogluconate dehydrogenase C-terminal domain-like"/>
    <property type="match status" value="1"/>
</dbReference>
<dbReference type="PANTHER" id="PTHR21363:SF0">
    <property type="entry name" value="PREPHENATE DEHYDROGENASE [NADP(+)]"/>
    <property type="match status" value="1"/>
</dbReference>
<dbReference type="InterPro" id="IPR046826">
    <property type="entry name" value="PDH_N"/>
</dbReference>
<reference evidence="7" key="1">
    <citation type="submission" date="2018-06" db="EMBL/GenBank/DDBJ databases">
        <authorList>
            <person name="Zhirakovskaya E."/>
        </authorList>
    </citation>
    <scope>NUCLEOTIDE SEQUENCE</scope>
</reference>
<evidence type="ECO:0000256" key="4">
    <source>
        <dbReference type="ARBA" id="ARBA00023141"/>
    </source>
</evidence>
<dbReference type="PROSITE" id="PS51176">
    <property type="entry name" value="PDH_ADH"/>
    <property type="match status" value="1"/>
</dbReference>
<evidence type="ECO:0000256" key="5">
    <source>
        <dbReference type="ARBA" id="ARBA00029440"/>
    </source>
</evidence>
<evidence type="ECO:0000313" key="7">
    <source>
        <dbReference type="EMBL" id="VAX12291.1"/>
    </source>
</evidence>